<dbReference type="PANTHER" id="PTHR21708:SF45">
    <property type="entry name" value="2-DEHYDROPANTOATE 2-REDUCTASE"/>
    <property type="match status" value="1"/>
</dbReference>
<dbReference type="Pfam" id="PF08546">
    <property type="entry name" value="ApbA_C"/>
    <property type="match status" value="1"/>
</dbReference>
<evidence type="ECO:0008006" key="7">
    <source>
        <dbReference type="Google" id="ProtNLM"/>
    </source>
</evidence>
<evidence type="ECO:0000313" key="6">
    <source>
        <dbReference type="EMBL" id="SVA42462.1"/>
    </source>
</evidence>
<dbReference type="NCBIfam" id="NF005089">
    <property type="entry name" value="PRK06522.1-4"/>
    <property type="match status" value="1"/>
</dbReference>
<evidence type="ECO:0000259" key="5">
    <source>
        <dbReference type="Pfam" id="PF08546"/>
    </source>
</evidence>
<dbReference type="InterPro" id="IPR013752">
    <property type="entry name" value="KPA_reductase"/>
</dbReference>
<dbReference type="EMBL" id="UINC01009469">
    <property type="protein sequence ID" value="SVA42462.1"/>
    <property type="molecule type" value="Genomic_DNA"/>
</dbReference>
<feature type="domain" description="Ketopantoate reductase N-terminal" evidence="4">
    <location>
        <begin position="11"/>
        <end position="177"/>
    </location>
</feature>
<keyword evidence="3" id="KW-0560">Oxidoreductase</keyword>
<evidence type="ECO:0000259" key="4">
    <source>
        <dbReference type="Pfam" id="PF02558"/>
    </source>
</evidence>
<dbReference type="InterPro" id="IPR051402">
    <property type="entry name" value="KPR-Related"/>
</dbReference>
<keyword evidence="2" id="KW-0521">NADP</keyword>
<name>A0A381VQ92_9ZZZZ</name>
<reference evidence="6" key="1">
    <citation type="submission" date="2018-05" db="EMBL/GenBank/DDBJ databases">
        <authorList>
            <person name="Lanie J.A."/>
            <person name="Ng W.-L."/>
            <person name="Kazmierczak K.M."/>
            <person name="Andrzejewski T.M."/>
            <person name="Davidsen T.M."/>
            <person name="Wayne K.J."/>
            <person name="Tettelin H."/>
            <person name="Glass J.I."/>
            <person name="Rusch D."/>
            <person name="Podicherti R."/>
            <person name="Tsui H.-C.T."/>
            <person name="Winkler M.E."/>
        </authorList>
    </citation>
    <scope>NUCLEOTIDE SEQUENCE</scope>
</reference>
<comment type="similarity">
    <text evidence="1">Belongs to the ketopantoate reductase family.</text>
</comment>
<dbReference type="Gene3D" id="3.40.50.720">
    <property type="entry name" value="NAD(P)-binding Rossmann-like Domain"/>
    <property type="match status" value="1"/>
</dbReference>
<dbReference type="SUPFAM" id="SSF48179">
    <property type="entry name" value="6-phosphogluconate dehydrogenase C-terminal domain-like"/>
    <property type="match status" value="1"/>
</dbReference>
<dbReference type="GO" id="GO:0008677">
    <property type="term" value="F:2-dehydropantoate 2-reductase activity"/>
    <property type="evidence" value="ECO:0007669"/>
    <property type="project" value="InterPro"/>
</dbReference>
<evidence type="ECO:0000256" key="1">
    <source>
        <dbReference type="ARBA" id="ARBA00007870"/>
    </source>
</evidence>
<evidence type="ECO:0000256" key="2">
    <source>
        <dbReference type="ARBA" id="ARBA00022857"/>
    </source>
</evidence>
<protein>
    <recommendedName>
        <fullName evidence="7">2-dehydropantoate 2-reductase</fullName>
    </recommendedName>
</protein>
<dbReference type="AlphaFoldDB" id="A0A381VQ92"/>
<dbReference type="PANTHER" id="PTHR21708">
    <property type="entry name" value="PROBABLE 2-DEHYDROPANTOATE 2-REDUCTASE"/>
    <property type="match status" value="1"/>
</dbReference>
<dbReference type="FunFam" id="1.10.1040.10:FF:000017">
    <property type="entry name" value="2-dehydropantoate 2-reductase"/>
    <property type="match status" value="1"/>
</dbReference>
<dbReference type="SUPFAM" id="SSF51735">
    <property type="entry name" value="NAD(P)-binding Rossmann-fold domains"/>
    <property type="match status" value="1"/>
</dbReference>
<dbReference type="FunFam" id="3.40.50.720:FF:000307">
    <property type="entry name" value="2-dehydropantoate 2-reductase"/>
    <property type="match status" value="1"/>
</dbReference>
<dbReference type="NCBIfam" id="TIGR00745">
    <property type="entry name" value="apbA_panE"/>
    <property type="match status" value="1"/>
</dbReference>
<evidence type="ECO:0000256" key="3">
    <source>
        <dbReference type="ARBA" id="ARBA00023002"/>
    </source>
</evidence>
<gene>
    <name evidence="6" type="ORF">METZ01_LOCUS95316</name>
</gene>
<dbReference type="InterPro" id="IPR008927">
    <property type="entry name" value="6-PGluconate_DH-like_C_sf"/>
</dbReference>
<dbReference type="Gene3D" id="1.10.1040.10">
    <property type="entry name" value="N-(1-d-carboxylethyl)-l-norvaline Dehydrogenase, domain 2"/>
    <property type="match status" value="1"/>
</dbReference>
<sequence>MENLLGVNMKICVVGAGAIGGFMAVRLEQAGHTVSVVARGPHLAAIKAHGLKLIEAEQEQVATSLVATDAIRELDKQDVVLLGLKAHQVEPVVDDLPVLIGSDTVMVTLQNGIPWWYFQKFGGDYTDQVVRTVDPRGVLFDRIDPNCLIGCIAYPAATIVEPGVVRHIEGNRFPVGELDGSESDRVQKVSDLFAEGGFKSRVLDDIRSEIWLKLWGNLTFNPISALTHSTLVDICQFPLTRELAASMMGEAQAVGEKLGARFRVPMEKRIAGAEGVGKHKTSMLQDLEAGKPMEIEGMLGVVIELAELTKIEVPTLRALYACLSLLDRTVREEGIRVRGTPV</sequence>
<proteinExistence type="inferred from homology"/>
<dbReference type="GO" id="GO:0015940">
    <property type="term" value="P:pantothenate biosynthetic process"/>
    <property type="evidence" value="ECO:0007669"/>
    <property type="project" value="InterPro"/>
</dbReference>
<dbReference type="Pfam" id="PF02558">
    <property type="entry name" value="ApbA"/>
    <property type="match status" value="1"/>
</dbReference>
<dbReference type="InterPro" id="IPR003710">
    <property type="entry name" value="ApbA"/>
</dbReference>
<dbReference type="InterPro" id="IPR013328">
    <property type="entry name" value="6PGD_dom2"/>
</dbReference>
<dbReference type="GO" id="GO:0005737">
    <property type="term" value="C:cytoplasm"/>
    <property type="evidence" value="ECO:0007669"/>
    <property type="project" value="TreeGrafter"/>
</dbReference>
<dbReference type="InterPro" id="IPR013332">
    <property type="entry name" value="KPR_N"/>
</dbReference>
<organism evidence="6">
    <name type="scientific">marine metagenome</name>
    <dbReference type="NCBI Taxonomy" id="408172"/>
    <lineage>
        <taxon>unclassified sequences</taxon>
        <taxon>metagenomes</taxon>
        <taxon>ecological metagenomes</taxon>
    </lineage>
</organism>
<accession>A0A381VQ92</accession>
<dbReference type="InterPro" id="IPR036291">
    <property type="entry name" value="NAD(P)-bd_dom_sf"/>
</dbReference>
<feature type="domain" description="Ketopantoate reductase C-terminal" evidence="5">
    <location>
        <begin position="205"/>
        <end position="324"/>
    </location>
</feature>